<dbReference type="EMBL" id="HBNR01016069">
    <property type="protein sequence ID" value="CAE4570961.1"/>
    <property type="molecule type" value="Transcribed_RNA"/>
</dbReference>
<evidence type="ECO:0000256" key="7">
    <source>
        <dbReference type="SAM" id="MobiDB-lite"/>
    </source>
</evidence>
<proteinExistence type="inferred from homology"/>
<evidence type="ECO:0000256" key="6">
    <source>
        <dbReference type="ARBA" id="ARBA00035282"/>
    </source>
</evidence>
<dbReference type="InterPro" id="IPR005824">
    <property type="entry name" value="KOW"/>
</dbReference>
<protein>
    <recommendedName>
        <fullName evidence="6">Large ribosomal subunit protein uL24c</fullName>
    </recommendedName>
</protein>
<feature type="domain" description="KOW" evidence="8">
    <location>
        <begin position="57"/>
        <end position="84"/>
    </location>
</feature>
<evidence type="ECO:0000256" key="5">
    <source>
        <dbReference type="ARBA" id="ARBA00023274"/>
    </source>
</evidence>
<dbReference type="CDD" id="cd06089">
    <property type="entry name" value="KOW_RPL26"/>
    <property type="match status" value="1"/>
</dbReference>
<dbReference type="NCBIfam" id="TIGR01079">
    <property type="entry name" value="rplX_bact"/>
    <property type="match status" value="1"/>
</dbReference>
<dbReference type="GO" id="GO:0006412">
    <property type="term" value="P:translation"/>
    <property type="evidence" value="ECO:0007669"/>
    <property type="project" value="InterPro"/>
</dbReference>
<dbReference type="SMART" id="SM00739">
    <property type="entry name" value="KOW"/>
    <property type="match status" value="1"/>
</dbReference>
<accession>A0A7S4Q332</accession>
<comment type="subunit">
    <text evidence="3">Part of the 50S ribosomal subunit.</text>
</comment>
<dbReference type="InterPro" id="IPR003256">
    <property type="entry name" value="Ribosomal_uL24"/>
</dbReference>
<sequence length="206" mass="23036">MAQAILAQPMLAVRGLSAGRPGLGLAGACVAPRLDALRLDQRGPKLAKKRDLIRTWKIRPGDQVYVNAGKDKGSTGQVLMTDHMRNMLKVSGCNLRKIKDDEGNYKFIEKKIHYSNCALVDPVEGKPTRVGLTFTEEGDCIRISLRSGQVIPWPDNPKDLKEPKQHVDGPKDTPAEKALEKTYDYYTDSEAVRLARLAMTKFNYRR</sequence>
<dbReference type="GO" id="GO:1990904">
    <property type="term" value="C:ribonucleoprotein complex"/>
    <property type="evidence" value="ECO:0007669"/>
    <property type="project" value="UniProtKB-KW"/>
</dbReference>
<evidence type="ECO:0000256" key="2">
    <source>
        <dbReference type="ARBA" id="ARBA00010618"/>
    </source>
</evidence>
<dbReference type="SUPFAM" id="SSF50104">
    <property type="entry name" value="Translation proteins SH3-like domain"/>
    <property type="match status" value="1"/>
</dbReference>
<evidence type="ECO:0000256" key="3">
    <source>
        <dbReference type="ARBA" id="ARBA00011838"/>
    </source>
</evidence>
<organism evidence="9">
    <name type="scientific">Alexandrium monilatum</name>
    <dbReference type="NCBI Taxonomy" id="311494"/>
    <lineage>
        <taxon>Eukaryota</taxon>
        <taxon>Sar</taxon>
        <taxon>Alveolata</taxon>
        <taxon>Dinophyceae</taxon>
        <taxon>Gonyaulacales</taxon>
        <taxon>Pyrocystaceae</taxon>
        <taxon>Alexandrium</taxon>
    </lineage>
</organism>
<evidence type="ECO:0000259" key="8">
    <source>
        <dbReference type="SMART" id="SM00739"/>
    </source>
</evidence>
<gene>
    <name evidence="9" type="ORF">AMON00008_LOCUS10580</name>
</gene>
<comment type="function">
    <text evidence="1">One of two assembly initiator proteins, it binds directly to the 5'-end of the 23S rRNA, where it nucleates assembly of the 50S subunit.</text>
</comment>
<keyword evidence="5" id="KW-0687">Ribonucleoprotein</keyword>
<dbReference type="Gene3D" id="2.30.30.30">
    <property type="match status" value="1"/>
</dbReference>
<dbReference type="Pfam" id="PF17136">
    <property type="entry name" value="ribosomal_L24"/>
    <property type="match status" value="1"/>
</dbReference>
<dbReference type="InterPro" id="IPR057264">
    <property type="entry name" value="Ribosomal_uL24_C"/>
</dbReference>
<dbReference type="GO" id="GO:0003723">
    <property type="term" value="F:RNA binding"/>
    <property type="evidence" value="ECO:0007669"/>
    <property type="project" value="InterPro"/>
</dbReference>
<feature type="compositionally biased region" description="Basic and acidic residues" evidence="7">
    <location>
        <begin position="156"/>
        <end position="174"/>
    </location>
</feature>
<dbReference type="AlphaFoldDB" id="A0A7S4Q332"/>
<dbReference type="InterPro" id="IPR014722">
    <property type="entry name" value="Rib_uL2_dom2"/>
</dbReference>
<evidence type="ECO:0000256" key="1">
    <source>
        <dbReference type="ARBA" id="ARBA00004072"/>
    </source>
</evidence>
<dbReference type="GO" id="GO:0003735">
    <property type="term" value="F:structural constituent of ribosome"/>
    <property type="evidence" value="ECO:0007669"/>
    <property type="project" value="InterPro"/>
</dbReference>
<evidence type="ECO:0000313" key="9">
    <source>
        <dbReference type="EMBL" id="CAE4570961.1"/>
    </source>
</evidence>
<dbReference type="InterPro" id="IPR008991">
    <property type="entry name" value="Translation_prot_SH3-like_sf"/>
</dbReference>
<dbReference type="InterPro" id="IPR041988">
    <property type="entry name" value="Ribosomal_uL24_KOW"/>
</dbReference>
<comment type="similarity">
    <text evidence="2">Belongs to the universal ribosomal protein uL24 family.</text>
</comment>
<reference evidence="9" key="1">
    <citation type="submission" date="2021-01" db="EMBL/GenBank/DDBJ databases">
        <authorList>
            <person name="Corre E."/>
            <person name="Pelletier E."/>
            <person name="Niang G."/>
            <person name="Scheremetjew M."/>
            <person name="Finn R."/>
            <person name="Kale V."/>
            <person name="Holt S."/>
            <person name="Cochrane G."/>
            <person name="Meng A."/>
            <person name="Brown T."/>
            <person name="Cohen L."/>
        </authorList>
    </citation>
    <scope>NUCLEOTIDE SEQUENCE</scope>
    <source>
        <strain evidence="9">CCMP3105</strain>
    </source>
</reference>
<dbReference type="GO" id="GO:0005840">
    <property type="term" value="C:ribosome"/>
    <property type="evidence" value="ECO:0007669"/>
    <property type="project" value="UniProtKB-KW"/>
</dbReference>
<name>A0A7S4Q332_9DINO</name>
<keyword evidence="4" id="KW-0689">Ribosomal protein</keyword>
<evidence type="ECO:0000256" key="4">
    <source>
        <dbReference type="ARBA" id="ARBA00022980"/>
    </source>
</evidence>
<feature type="region of interest" description="Disordered" evidence="7">
    <location>
        <begin position="152"/>
        <end position="174"/>
    </location>
</feature>
<dbReference type="PANTHER" id="PTHR12903">
    <property type="entry name" value="MITOCHONDRIAL RIBOSOMAL PROTEIN L24"/>
    <property type="match status" value="1"/>
</dbReference>